<evidence type="ECO:0000313" key="2">
    <source>
        <dbReference type="EMBL" id="KAK7841518.1"/>
    </source>
</evidence>
<reference evidence="2 3" key="1">
    <citation type="journal article" date="2018" name="Sci. Data">
        <title>The draft genome sequence of cork oak.</title>
        <authorList>
            <person name="Ramos A.M."/>
            <person name="Usie A."/>
            <person name="Barbosa P."/>
            <person name="Barros P.M."/>
            <person name="Capote T."/>
            <person name="Chaves I."/>
            <person name="Simoes F."/>
            <person name="Abreu I."/>
            <person name="Carrasquinho I."/>
            <person name="Faro C."/>
            <person name="Guimaraes J.B."/>
            <person name="Mendonca D."/>
            <person name="Nobrega F."/>
            <person name="Rodrigues L."/>
            <person name="Saibo N.J.M."/>
            <person name="Varela M.C."/>
            <person name="Egas C."/>
            <person name="Matos J."/>
            <person name="Miguel C.M."/>
            <person name="Oliveira M.M."/>
            <person name="Ricardo C.P."/>
            <person name="Goncalves S."/>
        </authorList>
    </citation>
    <scope>NUCLEOTIDE SEQUENCE [LARGE SCALE GENOMIC DNA]</scope>
    <source>
        <strain evidence="3">cv. HL8</strain>
    </source>
</reference>
<accession>A0AAW0KPN6</accession>
<name>A0AAW0KPN6_QUESU</name>
<protein>
    <submittedName>
        <fullName evidence="2">Uncharacterized protein</fullName>
    </submittedName>
</protein>
<proteinExistence type="predicted"/>
<comment type="caution">
    <text evidence="2">The sequence shown here is derived from an EMBL/GenBank/DDBJ whole genome shotgun (WGS) entry which is preliminary data.</text>
</comment>
<evidence type="ECO:0000256" key="1">
    <source>
        <dbReference type="SAM" id="MobiDB-lite"/>
    </source>
</evidence>
<evidence type="ECO:0000313" key="3">
    <source>
        <dbReference type="Proteomes" id="UP000237347"/>
    </source>
</evidence>
<feature type="compositionally biased region" description="Polar residues" evidence="1">
    <location>
        <begin position="73"/>
        <end position="86"/>
    </location>
</feature>
<dbReference type="AlphaFoldDB" id="A0AAW0KPN6"/>
<organism evidence="2 3">
    <name type="scientific">Quercus suber</name>
    <name type="common">Cork oak</name>
    <dbReference type="NCBI Taxonomy" id="58331"/>
    <lineage>
        <taxon>Eukaryota</taxon>
        <taxon>Viridiplantae</taxon>
        <taxon>Streptophyta</taxon>
        <taxon>Embryophyta</taxon>
        <taxon>Tracheophyta</taxon>
        <taxon>Spermatophyta</taxon>
        <taxon>Magnoliopsida</taxon>
        <taxon>eudicotyledons</taxon>
        <taxon>Gunneridae</taxon>
        <taxon>Pentapetalae</taxon>
        <taxon>rosids</taxon>
        <taxon>fabids</taxon>
        <taxon>Fagales</taxon>
        <taxon>Fagaceae</taxon>
        <taxon>Quercus</taxon>
    </lineage>
</organism>
<dbReference type="EMBL" id="PKMF04000239">
    <property type="protein sequence ID" value="KAK7841518.1"/>
    <property type="molecule type" value="Genomic_DNA"/>
</dbReference>
<dbReference type="Proteomes" id="UP000237347">
    <property type="component" value="Unassembled WGS sequence"/>
</dbReference>
<sequence length="150" mass="16671">MPFWEAVTANSPILQCLNWRSKRSCIRQAGAGSACKTGLGSNGICGRLASKLISRRSASQYMKPTIVVRHVSNDYNKSRSTAQVSPSKVPRKPREQSWQKLDGLGPHTESPLVHISQETWQLMHGGAKRKGGAQYTKCHFSFILFQEGTR</sequence>
<keyword evidence="3" id="KW-1185">Reference proteome</keyword>
<gene>
    <name evidence="2" type="ORF">CFP56_015343</name>
</gene>
<feature type="region of interest" description="Disordered" evidence="1">
    <location>
        <begin position="72"/>
        <end position="108"/>
    </location>
</feature>